<dbReference type="SUPFAM" id="SSF53474">
    <property type="entry name" value="alpha/beta-Hydrolases"/>
    <property type="match status" value="1"/>
</dbReference>
<name>A0ABU7P434_9ACTN</name>
<evidence type="ECO:0000313" key="2">
    <source>
        <dbReference type="EMBL" id="MEE4540564.1"/>
    </source>
</evidence>
<dbReference type="InterPro" id="IPR002925">
    <property type="entry name" value="Dienelactn_hydro"/>
</dbReference>
<keyword evidence="2" id="KW-0378">Hydrolase</keyword>
<gene>
    <name evidence="2" type="ORF">V2S66_01100</name>
</gene>
<evidence type="ECO:0000313" key="3">
    <source>
        <dbReference type="Proteomes" id="UP001344658"/>
    </source>
</evidence>
<evidence type="ECO:0000259" key="1">
    <source>
        <dbReference type="Pfam" id="PF01738"/>
    </source>
</evidence>
<dbReference type="GO" id="GO:0016787">
    <property type="term" value="F:hydrolase activity"/>
    <property type="evidence" value="ECO:0007669"/>
    <property type="project" value="UniProtKB-KW"/>
</dbReference>
<dbReference type="Gene3D" id="3.40.50.1820">
    <property type="entry name" value="alpha/beta hydrolase"/>
    <property type="match status" value="1"/>
</dbReference>
<organism evidence="2 3">
    <name type="scientific">Actinacidiphila polyblastidii</name>
    <dbReference type="NCBI Taxonomy" id="3110430"/>
    <lineage>
        <taxon>Bacteria</taxon>
        <taxon>Bacillati</taxon>
        <taxon>Actinomycetota</taxon>
        <taxon>Actinomycetes</taxon>
        <taxon>Kitasatosporales</taxon>
        <taxon>Streptomycetaceae</taxon>
        <taxon>Actinacidiphila</taxon>
    </lineage>
</organism>
<dbReference type="Pfam" id="PF01738">
    <property type="entry name" value="DLH"/>
    <property type="match status" value="1"/>
</dbReference>
<keyword evidence="3" id="KW-1185">Reference proteome</keyword>
<dbReference type="EMBL" id="JAZEWV010000001">
    <property type="protein sequence ID" value="MEE4540564.1"/>
    <property type="molecule type" value="Genomic_DNA"/>
</dbReference>
<feature type="domain" description="Dienelactone hydrolase" evidence="1">
    <location>
        <begin position="4"/>
        <end position="187"/>
    </location>
</feature>
<proteinExistence type="predicted"/>
<dbReference type="PANTHER" id="PTHR46623">
    <property type="entry name" value="CARBOXYMETHYLENEBUTENOLIDASE-RELATED"/>
    <property type="match status" value="1"/>
</dbReference>
<dbReference type="InterPro" id="IPR029058">
    <property type="entry name" value="AB_hydrolase_fold"/>
</dbReference>
<accession>A0ABU7P434</accession>
<dbReference type="Proteomes" id="UP001344658">
    <property type="component" value="Unassembled WGS sequence"/>
</dbReference>
<dbReference type="InterPro" id="IPR051049">
    <property type="entry name" value="Dienelactone_hydrolase-like"/>
</dbReference>
<protein>
    <submittedName>
        <fullName evidence="2">Dienelactone hydrolase family protein</fullName>
    </submittedName>
</protein>
<dbReference type="PANTHER" id="PTHR46623:SF6">
    <property type="entry name" value="ALPHA_BETA-HYDROLASES SUPERFAMILY PROTEIN"/>
    <property type="match status" value="1"/>
</dbReference>
<dbReference type="RefSeq" id="WP_330792380.1">
    <property type="nucleotide sequence ID" value="NZ_JAZEWV010000001.1"/>
</dbReference>
<reference evidence="2 3" key="1">
    <citation type="submission" date="2023-12" db="EMBL/GenBank/DDBJ databases">
        <title>Streptomyces sp. V4-01.</title>
        <authorList>
            <person name="Somphong A."/>
            <person name="Phongsopitanun W."/>
        </authorList>
    </citation>
    <scope>NUCLEOTIDE SEQUENCE [LARGE SCALE GENOMIC DNA]</scope>
    <source>
        <strain evidence="2 3">V4-01</strain>
    </source>
</reference>
<comment type="caution">
    <text evidence="2">The sequence shown here is derived from an EMBL/GenBank/DDBJ whole genome shotgun (WGS) entry which is preliminary data.</text>
</comment>
<sequence>MAHVALFHSVLGLRPVELRAAERLRRAGHAVVTPDLYDGLTAATLDQGFQLADRVGWKAVVTRARQSLDGMPEETVLAGVSMGAGVVAELWPQRPAAAGVLLLHATADLPLSVRPGLRVQLHAAEPDTFASPEQIAALRRAARDAHVALEVFRYPGAGHFYTDPDLPDHAPAAAELTWCRVRDFLAERGGGGG</sequence>